<dbReference type="SMART" id="SM00481">
    <property type="entry name" value="POLIIIAc"/>
    <property type="match status" value="1"/>
</dbReference>
<dbReference type="EMBL" id="QZJW01000017">
    <property type="protein sequence ID" value="RJO61546.1"/>
    <property type="molecule type" value="Genomic_DNA"/>
</dbReference>
<name>A0A419DEH5_9BACT</name>
<gene>
    <name evidence="2" type="ORF">C4544_02315</name>
</gene>
<dbReference type="SUPFAM" id="SSF89550">
    <property type="entry name" value="PHP domain-like"/>
    <property type="match status" value="1"/>
</dbReference>
<dbReference type="Proteomes" id="UP000285655">
    <property type="component" value="Unassembled WGS sequence"/>
</dbReference>
<dbReference type="InterPro" id="IPR016195">
    <property type="entry name" value="Pol/histidinol_Pase-like"/>
</dbReference>
<organism evidence="2 3">
    <name type="scientific">candidate division WS5 bacterium</name>
    <dbReference type="NCBI Taxonomy" id="2093353"/>
    <lineage>
        <taxon>Bacteria</taxon>
        <taxon>candidate division WS5</taxon>
    </lineage>
</organism>
<feature type="domain" description="Polymerase/histidinol phosphatase N-terminal" evidence="1">
    <location>
        <begin position="17"/>
        <end position="85"/>
    </location>
</feature>
<sequence>MKKTKEAKENLAKLSKADLHIHTNLSDGRPSIREVVDWVNKKTDLAVIAIADHDEIKGAYEARDLVKKKGYPFEVIIGEEVTAKEGHVLGLFLKERIRPGMSAKETIQEIHRQGGIAIAAHPLFRTRRGNPKYDSMDGVGAVTLIKEAFDGVETINATPTFGKNNREADYINQALLEKPETGSSDAHIKEAIGMSYTLFEGKTAEDFRRSFENKLTQAHQKKWTSGGIINYLLYYIPSFFKNIFWSLSLGFLPKEPKIIKVPKDFK</sequence>
<dbReference type="AlphaFoldDB" id="A0A419DEH5"/>
<dbReference type="Gene3D" id="3.20.20.140">
    <property type="entry name" value="Metal-dependent hydrolases"/>
    <property type="match status" value="1"/>
</dbReference>
<evidence type="ECO:0000313" key="3">
    <source>
        <dbReference type="Proteomes" id="UP000285655"/>
    </source>
</evidence>
<dbReference type="Pfam" id="PF13263">
    <property type="entry name" value="PHP_C"/>
    <property type="match status" value="1"/>
</dbReference>
<reference evidence="2 3" key="1">
    <citation type="journal article" date="2017" name="ISME J.">
        <title>Energy and carbon metabolisms in a deep terrestrial subsurface fluid microbial community.</title>
        <authorList>
            <person name="Momper L."/>
            <person name="Jungbluth S.P."/>
            <person name="Lee M.D."/>
            <person name="Amend J.P."/>
        </authorList>
    </citation>
    <scope>NUCLEOTIDE SEQUENCE [LARGE SCALE GENOMIC DNA]</scope>
    <source>
        <strain evidence="2">SURF_29</strain>
    </source>
</reference>
<proteinExistence type="predicted"/>
<dbReference type="GO" id="GO:0004534">
    <property type="term" value="F:5'-3' RNA exonuclease activity"/>
    <property type="evidence" value="ECO:0007669"/>
    <property type="project" value="TreeGrafter"/>
</dbReference>
<accession>A0A419DEH5</accession>
<evidence type="ECO:0000313" key="2">
    <source>
        <dbReference type="EMBL" id="RJO61546.1"/>
    </source>
</evidence>
<protein>
    <submittedName>
        <fullName evidence="2">PHP domain-containing protein</fullName>
    </submittedName>
</protein>
<dbReference type="Pfam" id="PF02811">
    <property type="entry name" value="PHP"/>
    <property type="match status" value="1"/>
</dbReference>
<comment type="caution">
    <text evidence="2">The sequence shown here is derived from an EMBL/GenBank/DDBJ whole genome shotgun (WGS) entry which is preliminary data.</text>
</comment>
<evidence type="ECO:0000259" key="1">
    <source>
        <dbReference type="SMART" id="SM00481"/>
    </source>
</evidence>
<dbReference type="InterPro" id="IPR004013">
    <property type="entry name" value="PHP_dom"/>
</dbReference>
<dbReference type="InterPro" id="IPR052018">
    <property type="entry name" value="PHP_domain"/>
</dbReference>
<dbReference type="InterPro" id="IPR003141">
    <property type="entry name" value="Pol/His_phosphatase_N"/>
</dbReference>
<dbReference type="PANTHER" id="PTHR42924:SF3">
    <property type="entry name" value="POLYMERASE_HISTIDINOL PHOSPHATASE N-TERMINAL DOMAIN-CONTAINING PROTEIN"/>
    <property type="match status" value="1"/>
</dbReference>
<dbReference type="GO" id="GO:0035312">
    <property type="term" value="F:5'-3' DNA exonuclease activity"/>
    <property type="evidence" value="ECO:0007669"/>
    <property type="project" value="TreeGrafter"/>
</dbReference>
<dbReference type="PANTHER" id="PTHR42924">
    <property type="entry name" value="EXONUCLEASE"/>
    <property type="match status" value="1"/>
</dbReference>